<dbReference type="SUPFAM" id="SSF55729">
    <property type="entry name" value="Acyl-CoA N-acyltransferases (Nat)"/>
    <property type="match status" value="1"/>
</dbReference>
<protein>
    <submittedName>
        <fullName evidence="2">GNAT family N-acetyltransferase</fullName>
        <ecNumber evidence="2">2.3.1.-</ecNumber>
    </submittedName>
</protein>
<dbReference type="GO" id="GO:0016746">
    <property type="term" value="F:acyltransferase activity"/>
    <property type="evidence" value="ECO:0007669"/>
    <property type="project" value="UniProtKB-KW"/>
</dbReference>
<sequence length="159" mass="18238">MKFIEFHAEHALTLASWFRSKETTLLWGGRVFGWPLAIDAILERSNQPDLNFFVMEDSNKMLGFIEIKQISATEARLCRVAIAPEAQGLGYGKQLVRLALERIRFSRNIETVSLAVFQSNVKAFQCYRGLGFCIVDRDPKFKLFDGAKWPLYQMEVSLI</sequence>
<dbReference type="EMBL" id="JBHRYN010000006">
    <property type="protein sequence ID" value="MFC3700643.1"/>
    <property type="molecule type" value="Genomic_DNA"/>
</dbReference>
<dbReference type="InterPro" id="IPR016181">
    <property type="entry name" value="Acyl_CoA_acyltransferase"/>
</dbReference>
<keyword evidence="3" id="KW-1185">Reference proteome</keyword>
<feature type="domain" description="N-acetyltransferase" evidence="1">
    <location>
        <begin position="12"/>
        <end position="155"/>
    </location>
</feature>
<dbReference type="Gene3D" id="3.40.630.30">
    <property type="match status" value="1"/>
</dbReference>
<keyword evidence="2" id="KW-0808">Transferase</keyword>
<keyword evidence="2" id="KW-0012">Acyltransferase</keyword>
<gene>
    <name evidence="2" type="ORF">ACFOND_03245</name>
</gene>
<dbReference type="PANTHER" id="PTHR43617">
    <property type="entry name" value="L-AMINO ACID N-ACETYLTRANSFERASE"/>
    <property type="match status" value="1"/>
</dbReference>
<reference evidence="3" key="1">
    <citation type="journal article" date="2019" name="Int. J. Syst. Evol. Microbiol.">
        <title>The Global Catalogue of Microorganisms (GCM) 10K type strain sequencing project: providing services to taxonomists for standard genome sequencing and annotation.</title>
        <authorList>
            <consortium name="The Broad Institute Genomics Platform"/>
            <consortium name="The Broad Institute Genome Sequencing Center for Infectious Disease"/>
            <person name="Wu L."/>
            <person name="Ma J."/>
        </authorList>
    </citation>
    <scope>NUCLEOTIDE SEQUENCE [LARGE SCALE GENOMIC DNA]</scope>
    <source>
        <strain evidence="3">CECT 8288</strain>
    </source>
</reference>
<comment type="caution">
    <text evidence="2">The sequence shown here is derived from an EMBL/GenBank/DDBJ whole genome shotgun (WGS) entry which is preliminary data.</text>
</comment>
<dbReference type="EC" id="2.3.1.-" evidence="2"/>
<dbReference type="PROSITE" id="PS51186">
    <property type="entry name" value="GNAT"/>
    <property type="match status" value="1"/>
</dbReference>
<dbReference type="Proteomes" id="UP001595710">
    <property type="component" value="Unassembled WGS sequence"/>
</dbReference>
<dbReference type="InterPro" id="IPR050276">
    <property type="entry name" value="MshD_Acetyltransferase"/>
</dbReference>
<name>A0ABV7WMV2_9GAMM</name>
<dbReference type="CDD" id="cd04301">
    <property type="entry name" value="NAT_SF"/>
    <property type="match status" value="1"/>
</dbReference>
<accession>A0ABV7WMV2</accession>
<evidence type="ECO:0000313" key="2">
    <source>
        <dbReference type="EMBL" id="MFC3700643.1"/>
    </source>
</evidence>
<evidence type="ECO:0000259" key="1">
    <source>
        <dbReference type="PROSITE" id="PS51186"/>
    </source>
</evidence>
<dbReference type="RefSeq" id="WP_290283304.1">
    <property type="nucleotide sequence ID" value="NZ_JAUFQI010000001.1"/>
</dbReference>
<evidence type="ECO:0000313" key="3">
    <source>
        <dbReference type="Proteomes" id="UP001595710"/>
    </source>
</evidence>
<proteinExistence type="predicted"/>
<organism evidence="2 3">
    <name type="scientific">Reinekea marina</name>
    <dbReference type="NCBI Taxonomy" id="1310421"/>
    <lineage>
        <taxon>Bacteria</taxon>
        <taxon>Pseudomonadati</taxon>
        <taxon>Pseudomonadota</taxon>
        <taxon>Gammaproteobacteria</taxon>
        <taxon>Oceanospirillales</taxon>
        <taxon>Saccharospirillaceae</taxon>
        <taxon>Reinekea</taxon>
    </lineage>
</organism>
<dbReference type="InterPro" id="IPR000182">
    <property type="entry name" value="GNAT_dom"/>
</dbReference>
<dbReference type="Pfam" id="PF00583">
    <property type="entry name" value="Acetyltransf_1"/>
    <property type="match status" value="1"/>
</dbReference>